<evidence type="ECO:0000256" key="3">
    <source>
        <dbReference type="ARBA" id="ARBA00022801"/>
    </source>
</evidence>
<dbReference type="PANTHER" id="PTHR13943:SF37">
    <property type="entry name" value="PHOSPHOLIPASE A AND ACYLTRANSFERASE 1"/>
    <property type="match status" value="1"/>
</dbReference>
<keyword evidence="4" id="KW-0443">Lipid metabolism</keyword>
<dbReference type="Proteomes" id="UP000583740">
    <property type="component" value="Unassembled WGS sequence"/>
</dbReference>
<dbReference type="GO" id="GO:0004623">
    <property type="term" value="F:phospholipase A2 activity"/>
    <property type="evidence" value="ECO:0007669"/>
    <property type="project" value="TreeGrafter"/>
</dbReference>
<dbReference type="EMBL" id="VYXE01014095">
    <property type="protein sequence ID" value="NWT29737.1"/>
    <property type="molecule type" value="Genomic_DNA"/>
</dbReference>
<dbReference type="InterPro" id="IPR007053">
    <property type="entry name" value="LRAT_dom"/>
</dbReference>
<dbReference type="Pfam" id="PF04970">
    <property type="entry name" value="LRAT"/>
    <property type="match status" value="1"/>
</dbReference>
<feature type="non-terminal residue" evidence="6">
    <location>
        <position position="118"/>
    </location>
</feature>
<keyword evidence="2" id="KW-0808">Transferase</keyword>
<name>A0A7K5MHY1_CARCD</name>
<comment type="caution">
    <text evidence="6">The sequence shown here is derived from an EMBL/GenBank/DDBJ whole genome shotgun (WGS) entry which is preliminary data.</text>
</comment>
<proteinExistence type="inferred from homology"/>
<evidence type="ECO:0000256" key="4">
    <source>
        <dbReference type="ARBA" id="ARBA00023098"/>
    </source>
</evidence>
<dbReference type="GO" id="GO:0005737">
    <property type="term" value="C:cytoplasm"/>
    <property type="evidence" value="ECO:0007669"/>
    <property type="project" value="TreeGrafter"/>
</dbReference>
<reference evidence="6 7" key="1">
    <citation type="submission" date="2019-09" db="EMBL/GenBank/DDBJ databases">
        <title>Bird 10,000 Genomes (B10K) Project - Family phase.</title>
        <authorList>
            <person name="Zhang G."/>
        </authorList>
    </citation>
    <scope>NUCLEOTIDE SEQUENCE [LARGE SCALE GENOMIC DNA]</scope>
    <source>
        <strain evidence="6">B10K-DU-001-69</strain>
        <tissue evidence="6">Muscle</tissue>
    </source>
</reference>
<dbReference type="GO" id="GO:0016410">
    <property type="term" value="F:N-acyltransferase activity"/>
    <property type="evidence" value="ECO:0007669"/>
    <property type="project" value="TreeGrafter"/>
</dbReference>
<dbReference type="InterPro" id="IPR051496">
    <property type="entry name" value="H-rev107_PLA/AT"/>
</dbReference>
<gene>
    <name evidence="6" type="primary">Hrasls_2</name>
    <name evidence="6" type="ORF">CARCAR_R15247</name>
</gene>
<dbReference type="GO" id="GO:0070292">
    <property type="term" value="P:N-acylphosphatidylethanolamine metabolic process"/>
    <property type="evidence" value="ECO:0007669"/>
    <property type="project" value="TreeGrafter"/>
</dbReference>
<feature type="domain" description="LRAT" evidence="5">
    <location>
        <begin position="1"/>
        <end position="115"/>
    </location>
</feature>
<protein>
    <submittedName>
        <fullName evidence="6">HRSL1 enzyme</fullName>
    </submittedName>
</protein>
<keyword evidence="7" id="KW-1185">Reference proteome</keyword>
<accession>A0A7K5MHY1</accession>
<dbReference type="AlphaFoldDB" id="A0A7K5MHY1"/>
<evidence type="ECO:0000259" key="5">
    <source>
        <dbReference type="PROSITE" id="PS51934"/>
    </source>
</evidence>
<evidence type="ECO:0000256" key="2">
    <source>
        <dbReference type="ARBA" id="ARBA00022679"/>
    </source>
</evidence>
<evidence type="ECO:0000256" key="1">
    <source>
        <dbReference type="ARBA" id="ARBA00007824"/>
    </source>
</evidence>
<dbReference type="GO" id="GO:0008970">
    <property type="term" value="F:phospholipase A1 activity"/>
    <property type="evidence" value="ECO:0007669"/>
    <property type="project" value="TreeGrafter"/>
</dbReference>
<keyword evidence="3" id="KW-0378">Hydrolase</keyword>
<comment type="similarity">
    <text evidence="1">Belongs to the H-rev107 family.</text>
</comment>
<sequence length="118" mass="13850">LIEIDRPRHQHWALYVGDGYVINLTPVDKQDLKLGVCSVPLFIRKVKKQRLKEVVKNHKWRVNNKYDHSYTPFPVKEIIQRAESCNGRKLKYRGFGSNCEHFVTKLRYGDKVSARGEP</sequence>
<evidence type="ECO:0000313" key="6">
    <source>
        <dbReference type="EMBL" id="NWT29737.1"/>
    </source>
</evidence>
<evidence type="ECO:0000313" key="7">
    <source>
        <dbReference type="Proteomes" id="UP000583740"/>
    </source>
</evidence>
<dbReference type="PANTHER" id="PTHR13943">
    <property type="entry name" value="HRAS-LIKE SUPPRESSOR - RELATED"/>
    <property type="match status" value="1"/>
</dbReference>
<organism evidence="6 7">
    <name type="scientific">Cardinalis cardinalis</name>
    <name type="common">Northern cardinal</name>
    <dbReference type="NCBI Taxonomy" id="98964"/>
    <lineage>
        <taxon>Eukaryota</taxon>
        <taxon>Metazoa</taxon>
        <taxon>Chordata</taxon>
        <taxon>Craniata</taxon>
        <taxon>Vertebrata</taxon>
        <taxon>Euteleostomi</taxon>
        <taxon>Archelosauria</taxon>
        <taxon>Archosauria</taxon>
        <taxon>Dinosauria</taxon>
        <taxon>Saurischia</taxon>
        <taxon>Theropoda</taxon>
        <taxon>Coelurosauria</taxon>
        <taxon>Aves</taxon>
        <taxon>Neognathae</taxon>
        <taxon>Neoaves</taxon>
        <taxon>Telluraves</taxon>
        <taxon>Australaves</taxon>
        <taxon>Passeriformes</taxon>
        <taxon>Cardinalidae</taxon>
        <taxon>Cardinalis</taxon>
    </lineage>
</organism>
<feature type="non-terminal residue" evidence="6">
    <location>
        <position position="1"/>
    </location>
</feature>
<dbReference type="PROSITE" id="PS51934">
    <property type="entry name" value="LRAT"/>
    <property type="match status" value="1"/>
</dbReference>
<dbReference type="Gene3D" id="3.90.1720.10">
    <property type="entry name" value="endopeptidase domain like (from Nostoc punctiforme)"/>
    <property type="match status" value="1"/>
</dbReference>